<dbReference type="GO" id="GO:0016887">
    <property type="term" value="F:ATP hydrolysis activity"/>
    <property type="evidence" value="ECO:0007669"/>
    <property type="project" value="InterPro"/>
</dbReference>
<comment type="subcellular location">
    <subcellularLocation>
        <location evidence="6">Cytoplasm</location>
    </subcellularLocation>
</comment>
<evidence type="ECO:0000256" key="3">
    <source>
        <dbReference type="ARBA" id="ARBA00022840"/>
    </source>
</evidence>
<keyword evidence="1 6" id="KW-0963">Cytoplasm</keyword>
<evidence type="ECO:0000256" key="6">
    <source>
        <dbReference type="HAMAP-Rule" id="MF_01894"/>
    </source>
</evidence>
<feature type="binding site" evidence="6">
    <location>
        <begin position="32"/>
        <end position="39"/>
    </location>
    <ligand>
        <name>ATP</name>
        <dbReference type="ChEBI" id="CHEBI:30616"/>
    </ligand>
</feature>
<dbReference type="GO" id="GO:0030261">
    <property type="term" value="P:chromosome condensation"/>
    <property type="evidence" value="ECO:0007669"/>
    <property type="project" value="InterPro"/>
</dbReference>
<name>A0A1B1YQG1_9GAMM</name>
<feature type="coiled-coil region" evidence="6">
    <location>
        <begin position="766"/>
        <end position="800"/>
    </location>
</feature>
<dbReference type="NCBIfam" id="TIGR02168">
    <property type="entry name" value="SMC_prok_B"/>
    <property type="match status" value="1"/>
</dbReference>
<dbReference type="Gene3D" id="1.10.287.1490">
    <property type="match status" value="1"/>
</dbReference>
<dbReference type="InterPro" id="IPR024704">
    <property type="entry name" value="SMC"/>
</dbReference>
<dbReference type="PIRSF" id="PIRSF005719">
    <property type="entry name" value="SMC"/>
    <property type="match status" value="1"/>
</dbReference>
<keyword evidence="10" id="KW-1185">Reference proteome</keyword>
<evidence type="ECO:0000256" key="2">
    <source>
        <dbReference type="ARBA" id="ARBA00022741"/>
    </source>
</evidence>
<evidence type="ECO:0000256" key="5">
    <source>
        <dbReference type="ARBA" id="ARBA00023125"/>
    </source>
</evidence>
<dbReference type="Proteomes" id="UP000092952">
    <property type="component" value="Chromosome"/>
</dbReference>
<keyword evidence="2 6" id="KW-0547">Nucleotide-binding</keyword>
<dbReference type="HAMAP" id="MF_01894">
    <property type="entry name" value="Smc_prok"/>
    <property type="match status" value="1"/>
</dbReference>
<dbReference type="InterPro" id="IPR003395">
    <property type="entry name" value="RecF/RecN/SMC_N"/>
</dbReference>
<dbReference type="EMBL" id="CP014671">
    <property type="protein sequence ID" value="ANX03005.1"/>
    <property type="molecule type" value="Genomic_DNA"/>
</dbReference>
<dbReference type="InParanoid" id="A0A1B1YQG1"/>
<comment type="domain">
    <text evidence="6">Contains large globular domains required for ATP hydrolysis at each terminus and a third globular domain forming a flexible hinge near the middle of the molecule. These domains are separated by coiled-coil structures.</text>
</comment>
<evidence type="ECO:0000259" key="8">
    <source>
        <dbReference type="Pfam" id="PF02463"/>
    </source>
</evidence>
<dbReference type="RefSeq" id="WP_068802516.1">
    <property type="nucleotide sequence ID" value="NZ_CP014671.1"/>
</dbReference>
<feature type="domain" description="RecF/RecN/SMC N-terminal" evidence="8">
    <location>
        <begin position="3"/>
        <end position="1144"/>
    </location>
</feature>
<accession>A0A1B1YQG1</accession>
<dbReference type="PANTHER" id="PTHR43977">
    <property type="entry name" value="STRUCTURAL MAINTENANCE OF CHROMOSOMES PROTEIN 3"/>
    <property type="match status" value="1"/>
</dbReference>
<dbReference type="OrthoDB" id="9808768at2"/>
<dbReference type="GO" id="GO:0005524">
    <property type="term" value="F:ATP binding"/>
    <property type="evidence" value="ECO:0007669"/>
    <property type="project" value="UniProtKB-UniRule"/>
</dbReference>
<feature type="region of interest" description="Disordered" evidence="7">
    <location>
        <begin position="381"/>
        <end position="402"/>
    </location>
</feature>
<feature type="coiled-coil region" evidence="6">
    <location>
        <begin position="899"/>
        <end position="926"/>
    </location>
</feature>
<feature type="coiled-coil region" evidence="6">
    <location>
        <begin position="647"/>
        <end position="737"/>
    </location>
</feature>
<dbReference type="GO" id="GO:0003677">
    <property type="term" value="F:DNA binding"/>
    <property type="evidence" value="ECO:0007669"/>
    <property type="project" value="UniProtKB-UniRule"/>
</dbReference>
<dbReference type="CDD" id="cd03278">
    <property type="entry name" value="ABC_SMC_barmotin"/>
    <property type="match status" value="1"/>
</dbReference>
<reference evidence="10" key="1">
    <citation type="submission" date="2016-03" db="EMBL/GenBank/DDBJ databases">
        <title>Complete genome sequence of Solimmundus cernigliae, representing a novel lineage of polycyclic aromatic hydrocarbon degraders within the Gammaproteobacteria.</title>
        <authorList>
            <person name="Singleton D.R."/>
            <person name="Dickey A.N."/>
            <person name="Scholl E.H."/>
            <person name="Wright F.A."/>
            <person name="Aitken M.D."/>
        </authorList>
    </citation>
    <scope>NUCLEOTIDE SEQUENCE [LARGE SCALE GENOMIC DNA]</scope>
    <source>
        <strain evidence="10">TR3.2</strain>
    </source>
</reference>
<dbReference type="InterPro" id="IPR027417">
    <property type="entry name" value="P-loop_NTPase"/>
</dbReference>
<dbReference type="AlphaFoldDB" id="A0A1B1YQG1"/>
<dbReference type="GO" id="GO:0005737">
    <property type="term" value="C:cytoplasm"/>
    <property type="evidence" value="ECO:0007669"/>
    <property type="project" value="UniProtKB-SubCell"/>
</dbReference>
<comment type="similarity">
    <text evidence="6">Belongs to the SMC family.</text>
</comment>
<keyword evidence="3 6" id="KW-0067">ATP-binding</keyword>
<dbReference type="KEGG" id="gbi:PG2T_01565"/>
<dbReference type="Pfam" id="PF02463">
    <property type="entry name" value="SMC_N"/>
    <property type="match status" value="1"/>
</dbReference>
<dbReference type="GO" id="GO:0007059">
    <property type="term" value="P:chromosome segregation"/>
    <property type="evidence" value="ECO:0007669"/>
    <property type="project" value="UniProtKB-UniRule"/>
</dbReference>
<dbReference type="GO" id="GO:0006260">
    <property type="term" value="P:DNA replication"/>
    <property type="evidence" value="ECO:0007669"/>
    <property type="project" value="UniProtKB-UniRule"/>
</dbReference>
<protein>
    <recommendedName>
        <fullName evidence="6">Chromosome partition protein Smc</fullName>
    </recommendedName>
</protein>
<evidence type="ECO:0000313" key="10">
    <source>
        <dbReference type="Proteomes" id="UP000092952"/>
    </source>
</evidence>
<keyword evidence="5 6" id="KW-0238">DNA-binding</keyword>
<dbReference type="InterPro" id="IPR011890">
    <property type="entry name" value="SMC_prok"/>
</dbReference>
<dbReference type="GO" id="GO:0007062">
    <property type="term" value="P:sister chromatid cohesion"/>
    <property type="evidence" value="ECO:0007669"/>
    <property type="project" value="InterPro"/>
</dbReference>
<comment type="subunit">
    <text evidence="6">Homodimer.</text>
</comment>
<sequence>MKLKTIRLAGFKTFVDPTTLHLRGPLTGVVGPNGCGKSNVVDAVRWVLGESSARQLRGDALADVIFNGSSARQPVGKASVELVFDNSDGSLGGAWAAYAQIAVRRELARDGQSVYYLNGSRCRRRDITDIFLGTGLGPRSYAIIEQGMIARLIEARPEELRAYIEEVAGISKYKERRHETAGRIRHTRDNMARLDDLRDELGKRLAVLERQARAAQSFRELKAAERQARGQLLGFRLQALETAASERRAALERSLTAQEQALSAVRAGEAQVEAARDAHAQATAALGETQQAWYQVGAEVARCEQALTALRQQRERLAQELARLDASAEQIDRQCVETEARLLQLAEAQQTADADRERLEAELADASQKLTAAEAVLSQARRAHDAASTSASEAAQRERLEQERARRLAEHLARLDERRQRLLREQQQLAAEATTDEAGLADQLARAGAQASAAEQALAAVEADITTRRAQLDALATEFASLQGTTREQRGRLASLETLQQAALVGSGRTEGWLSEQGVEVRALLGELDAEADWRSALEVALGPWLGAHVVASLDDLSAEGLAQAAGLLLVESRPGRAEAAGDLLDAVRSTVDLRSLIGGVRRADTLGGALVARHALAAHESLITADGIRVGPNWLAVPARDYGEGVLERSAEIASLREALSQAEQELAALQAQRAATQTALAVAERARGEARQQQAASVRQLGELQARHAAAQAHRERAQARRAAIADELAQIDAQAAHDAAELATARAACDEAVRQQAGLAGEREHCEARRREAESAVRAARQAQDAARERVQTLRMRVQVSQTEVATLQKTLVGWQAQRDGIRERRAALQAEQHSAAAPLEVLQQELQTYLAEREAAATRLSAARDAVAAADTALREQDQARLVAERALHERRGEVEARRLELTELETRAAGLREQALEFDADPGRLLAELLPDTDEAALELAIADLARRIERLGAINLAAIDEQRELAERKTYLDAQHADLAAALETMEQAIRRMDRETRSRFKETFDRANGGFQAAFPRLFGGGEARLELLDDDLLESGVGIVARPPGKRNSSIHLLSGGEKALTAIALVFALFELSPAPFCMLDEVDAPLDDHNVGRFCALVREMSARVQFIVITHNKTTMELAGQLTGVTMSEPGVSRLVAVDVDEAVALASA</sequence>
<proteinExistence type="inferred from homology"/>
<dbReference type="SUPFAM" id="SSF52540">
    <property type="entry name" value="P-loop containing nucleoside triphosphate hydrolases"/>
    <property type="match status" value="1"/>
</dbReference>
<evidence type="ECO:0000256" key="7">
    <source>
        <dbReference type="SAM" id="MobiDB-lite"/>
    </source>
</evidence>
<gene>
    <name evidence="6" type="primary">smc</name>
    <name evidence="9" type="ORF">PG2T_01565</name>
</gene>
<evidence type="ECO:0000313" key="9">
    <source>
        <dbReference type="EMBL" id="ANX03005.1"/>
    </source>
</evidence>
<dbReference type="STRING" id="1810504.PG2T_01565"/>
<comment type="function">
    <text evidence="6">Required for chromosome condensation and partitioning.</text>
</comment>
<organism evidence="9 10">
    <name type="scientific">Immundisolibacter cernigliae</name>
    <dbReference type="NCBI Taxonomy" id="1810504"/>
    <lineage>
        <taxon>Bacteria</taxon>
        <taxon>Pseudomonadati</taxon>
        <taxon>Pseudomonadota</taxon>
        <taxon>Gammaproteobacteria</taxon>
        <taxon>Immundisolibacterales</taxon>
        <taxon>Immundisolibacteraceae</taxon>
        <taxon>Immundisolibacter</taxon>
    </lineage>
</organism>
<evidence type="ECO:0000256" key="1">
    <source>
        <dbReference type="ARBA" id="ARBA00022490"/>
    </source>
</evidence>
<keyword evidence="4 6" id="KW-0175">Coiled coil</keyword>
<dbReference type="Gene3D" id="3.40.50.300">
    <property type="entry name" value="P-loop containing nucleotide triphosphate hydrolases"/>
    <property type="match status" value="2"/>
</dbReference>
<evidence type="ECO:0000256" key="4">
    <source>
        <dbReference type="ARBA" id="ARBA00023054"/>
    </source>
</evidence>